<feature type="compositionally biased region" description="Basic residues" evidence="6">
    <location>
        <begin position="90"/>
        <end position="102"/>
    </location>
</feature>
<keyword evidence="1 5" id="KW-0479">Metal-binding</keyword>
<evidence type="ECO:0000313" key="8">
    <source>
        <dbReference type="EMBL" id="KNC50311.1"/>
    </source>
</evidence>
<organism evidence="8 9">
    <name type="scientific">Thecamonas trahens ATCC 50062</name>
    <dbReference type="NCBI Taxonomy" id="461836"/>
    <lineage>
        <taxon>Eukaryota</taxon>
        <taxon>Apusozoa</taxon>
        <taxon>Apusomonadida</taxon>
        <taxon>Apusomonadidae</taxon>
        <taxon>Thecamonas</taxon>
    </lineage>
</organism>
<dbReference type="GO" id="GO:0010468">
    <property type="term" value="P:regulation of gene expression"/>
    <property type="evidence" value="ECO:0007669"/>
    <property type="project" value="UniProtKB-ARBA"/>
</dbReference>
<accession>A0A0L0DDU2</accession>
<gene>
    <name evidence="8" type="ORF">AMSG_06792</name>
</gene>
<feature type="compositionally biased region" description="Basic and acidic residues" evidence="6">
    <location>
        <begin position="35"/>
        <end position="61"/>
    </location>
</feature>
<reference evidence="8 9" key="1">
    <citation type="submission" date="2010-05" db="EMBL/GenBank/DDBJ databases">
        <title>The Genome Sequence of Thecamonas trahens ATCC 50062.</title>
        <authorList>
            <consortium name="The Broad Institute Genome Sequencing Platform"/>
            <person name="Russ C."/>
            <person name="Cuomo C."/>
            <person name="Shea T."/>
            <person name="Young S.K."/>
            <person name="Zeng Q."/>
            <person name="Koehrsen M."/>
            <person name="Haas B."/>
            <person name="Borodovsky M."/>
            <person name="Guigo R."/>
            <person name="Alvarado L."/>
            <person name="Berlin A."/>
            <person name="Bochicchio J."/>
            <person name="Borenstein D."/>
            <person name="Chapman S."/>
            <person name="Chen Z."/>
            <person name="Freedman E."/>
            <person name="Gellesch M."/>
            <person name="Goldberg J."/>
            <person name="Griggs A."/>
            <person name="Gujja S."/>
            <person name="Heilman E."/>
            <person name="Heiman D."/>
            <person name="Hepburn T."/>
            <person name="Howarth C."/>
            <person name="Jen D."/>
            <person name="Larson L."/>
            <person name="Mehta T."/>
            <person name="Park D."/>
            <person name="Pearson M."/>
            <person name="Roberts A."/>
            <person name="Saif S."/>
            <person name="Shenoy N."/>
            <person name="Sisk P."/>
            <person name="Stolte C."/>
            <person name="Sykes S."/>
            <person name="Thomson T."/>
            <person name="Walk T."/>
            <person name="White J."/>
            <person name="Yandava C."/>
            <person name="Burger G."/>
            <person name="Gray M.W."/>
            <person name="Holland P.W.H."/>
            <person name="King N."/>
            <person name="Lang F.B.F."/>
            <person name="Roger A.J."/>
            <person name="Ruiz-Trillo I."/>
            <person name="Lander E."/>
            <person name="Nusbaum C."/>
        </authorList>
    </citation>
    <scope>NUCLEOTIDE SEQUENCE [LARGE SCALE GENOMIC DNA]</scope>
    <source>
        <strain evidence="8 9">ATCC 50062</strain>
    </source>
</reference>
<protein>
    <recommendedName>
        <fullName evidence="7">C3H1-type domain-containing protein</fullName>
    </recommendedName>
</protein>
<feature type="zinc finger region" description="C3H1-type" evidence="5">
    <location>
        <begin position="165"/>
        <end position="193"/>
    </location>
</feature>
<dbReference type="GO" id="GO:0008270">
    <property type="term" value="F:zinc ion binding"/>
    <property type="evidence" value="ECO:0007669"/>
    <property type="project" value="UniProtKB-KW"/>
</dbReference>
<keyword evidence="4 5" id="KW-0862">Zinc</keyword>
<feature type="domain" description="C3H1-type" evidence="7">
    <location>
        <begin position="124"/>
        <end position="153"/>
    </location>
</feature>
<dbReference type="FunFam" id="4.10.1000.10:FF:000018">
    <property type="entry name" value="Zinc finger protein"/>
    <property type="match status" value="1"/>
</dbReference>
<feature type="compositionally biased region" description="Gly residues" evidence="6">
    <location>
        <begin position="78"/>
        <end position="89"/>
    </location>
</feature>
<dbReference type="InterPro" id="IPR036855">
    <property type="entry name" value="Znf_CCCH_sf"/>
</dbReference>
<dbReference type="AlphaFoldDB" id="A0A0L0DDU2"/>
<feature type="domain" description="C3H1-type" evidence="7">
    <location>
        <begin position="165"/>
        <end position="193"/>
    </location>
</feature>
<dbReference type="Gene3D" id="4.10.1000.10">
    <property type="entry name" value="Zinc finger, CCCH-type"/>
    <property type="match status" value="2"/>
</dbReference>
<proteinExistence type="predicted"/>
<dbReference type="SUPFAM" id="SSF90229">
    <property type="entry name" value="CCCH zinc finger"/>
    <property type="match status" value="2"/>
</dbReference>
<evidence type="ECO:0000259" key="7">
    <source>
        <dbReference type="PROSITE" id="PS50103"/>
    </source>
</evidence>
<evidence type="ECO:0000256" key="6">
    <source>
        <dbReference type="SAM" id="MobiDB-lite"/>
    </source>
</evidence>
<dbReference type="FunFam" id="4.10.1000.10:FF:000001">
    <property type="entry name" value="zinc finger CCCH domain-containing protein 15-like"/>
    <property type="match status" value="1"/>
</dbReference>
<feature type="region of interest" description="Disordered" evidence="6">
    <location>
        <begin position="21"/>
        <end position="114"/>
    </location>
</feature>
<keyword evidence="3 5" id="KW-0863">Zinc-finger</keyword>
<dbReference type="PANTHER" id="PTHR12547:SF18">
    <property type="entry name" value="PROTEIN TIS11"/>
    <property type="match status" value="1"/>
</dbReference>
<dbReference type="GO" id="GO:0003729">
    <property type="term" value="F:mRNA binding"/>
    <property type="evidence" value="ECO:0007669"/>
    <property type="project" value="InterPro"/>
</dbReference>
<name>A0A0L0DDU2_THETB</name>
<evidence type="ECO:0000256" key="2">
    <source>
        <dbReference type="ARBA" id="ARBA00022737"/>
    </source>
</evidence>
<feature type="zinc finger region" description="C3H1-type" evidence="5">
    <location>
        <begin position="124"/>
        <end position="153"/>
    </location>
</feature>
<evidence type="ECO:0000256" key="3">
    <source>
        <dbReference type="ARBA" id="ARBA00022771"/>
    </source>
</evidence>
<sequence length="424" mass="44451">MATQDDTVVTQNVAGGAAAAKAGLGQAGGGVAKAGEAKAGEAKAGEAKAGEAKAGEAKAGEAKSPQSDETTGSSPSSTGGGSKSPGSGGRGRRRGGRKRSGKGGKGNYVSPSSLKGLKISPQELFKTALCIKWMNNPESCPYGEECSFAHGESELREPPPRVPKEYKTKLCALYHASGWCPYGKRCHFIHPTDRIQPKDSTSHLRLLADERFSEKVKSRSRIHSRAYQRKLAYERQQQRLREQQLHGDSDACDDTGSPAALSVAISDGNAPQGQALLGANGYHAPDGDLPQFTAVAWHHGQGWTGYPYPVAGAGPGQGYPTYVPYEPYYAPVPPPQAMYAAHPATPAMYYTHPAPAPMTAASTSSSARLSANENAQALPPHAKPAQASYPLTPTTPTRADEALPARGSPLSAQAPVFVPRTLAN</sequence>
<dbReference type="PROSITE" id="PS50103">
    <property type="entry name" value="ZF_C3H1"/>
    <property type="match status" value="2"/>
</dbReference>
<dbReference type="InterPro" id="IPR045877">
    <property type="entry name" value="ZFP36-like"/>
</dbReference>
<dbReference type="Pfam" id="PF00642">
    <property type="entry name" value="zf-CCCH"/>
    <property type="match status" value="2"/>
</dbReference>
<dbReference type="InterPro" id="IPR000571">
    <property type="entry name" value="Znf_CCCH"/>
</dbReference>
<dbReference type="GeneID" id="25565874"/>
<dbReference type="OrthoDB" id="410307at2759"/>
<evidence type="ECO:0000256" key="5">
    <source>
        <dbReference type="PROSITE-ProRule" id="PRU00723"/>
    </source>
</evidence>
<dbReference type="OMA" id="FTAVAWH"/>
<dbReference type="SMART" id="SM00356">
    <property type="entry name" value="ZnF_C3H1"/>
    <property type="match status" value="2"/>
</dbReference>
<keyword evidence="9" id="KW-1185">Reference proteome</keyword>
<evidence type="ECO:0000256" key="1">
    <source>
        <dbReference type="ARBA" id="ARBA00022723"/>
    </source>
</evidence>
<feature type="compositionally biased region" description="Low complexity" evidence="6">
    <location>
        <begin position="359"/>
        <end position="371"/>
    </location>
</feature>
<evidence type="ECO:0000256" key="4">
    <source>
        <dbReference type="ARBA" id="ARBA00022833"/>
    </source>
</evidence>
<dbReference type="Proteomes" id="UP000054408">
    <property type="component" value="Unassembled WGS sequence"/>
</dbReference>
<evidence type="ECO:0000313" key="9">
    <source>
        <dbReference type="Proteomes" id="UP000054408"/>
    </source>
</evidence>
<dbReference type="PANTHER" id="PTHR12547">
    <property type="entry name" value="CCCH ZINC FINGER/TIS11-RELATED"/>
    <property type="match status" value="1"/>
</dbReference>
<feature type="region of interest" description="Disordered" evidence="6">
    <location>
        <begin position="359"/>
        <end position="424"/>
    </location>
</feature>
<dbReference type="EMBL" id="GL349461">
    <property type="protein sequence ID" value="KNC50311.1"/>
    <property type="molecule type" value="Genomic_DNA"/>
</dbReference>
<dbReference type="eggNOG" id="KOG1677">
    <property type="taxonomic scope" value="Eukaryota"/>
</dbReference>
<dbReference type="RefSeq" id="XP_013756858.1">
    <property type="nucleotide sequence ID" value="XM_013901404.1"/>
</dbReference>
<keyword evidence="2" id="KW-0677">Repeat</keyword>
<dbReference type="STRING" id="461836.A0A0L0DDU2"/>